<gene>
    <name evidence="2" type="ORF">MFLO_12903</name>
</gene>
<dbReference type="InterPro" id="IPR016181">
    <property type="entry name" value="Acyl_CoA_acyltransferase"/>
</dbReference>
<feature type="domain" description="N-acetyltransferase" evidence="1">
    <location>
        <begin position="1"/>
        <end position="129"/>
    </location>
</feature>
<sequence>MNIEQFSSIRQAEEMIKAIDAEPDAIRYTIFLNDEIIGSFGINEINKHENTIEIGYELAKEHWRKGIMTELLNQFLILLQTNLNFSGVYAKVLPENIASIQLLEKVGFKAVEETEEWDLAIQSMSKILIFKHFFEKIKIC</sequence>
<proteinExistence type="predicted"/>
<reference evidence="2 3" key="1">
    <citation type="journal article" date="2014" name="Int. J. Syst. Evol. Microbiol.">
        <title>Listeria floridensis sp. nov., Listeria aquatica sp. nov., Listeria cornellensis sp. nov., Listeria riparia sp. nov. and Listeria grandensis sp. nov., from agricultural and natural environments.</title>
        <authorList>
            <person name="den Bakker H.C."/>
            <person name="Warchocki S."/>
            <person name="Wright E.M."/>
            <person name="Allred A.F."/>
            <person name="Ahlstrom C."/>
            <person name="Manuel C.S."/>
            <person name="Stasiewicz M.J."/>
            <person name="Burrell A."/>
            <person name="Roof S."/>
            <person name="Strawn L."/>
            <person name="Fortes E.D."/>
            <person name="Nightingale K.K."/>
            <person name="Kephart D."/>
            <person name="Wiedmann M."/>
        </authorList>
    </citation>
    <scope>NUCLEOTIDE SEQUENCE [LARGE SCALE GENOMIC DNA]</scope>
    <source>
        <strain evidence="2 3">FSL S10-1187</strain>
    </source>
</reference>
<dbReference type="Pfam" id="PF13302">
    <property type="entry name" value="Acetyltransf_3"/>
    <property type="match status" value="1"/>
</dbReference>
<dbReference type="PANTHER" id="PTHR43792:SF1">
    <property type="entry name" value="N-ACETYLTRANSFERASE DOMAIN-CONTAINING PROTEIN"/>
    <property type="match status" value="1"/>
</dbReference>
<protein>
    <recommendedName>
        <fullName evidence="1">N-acetyltransferase domain-containing protein</fullName>
    </recommendedName>
</protein>
<comment type="caution">
    <text evidence="2">The sequence shown here is derived from an EMBL/GenBank/DDBJ whole genome shotgun (WGS) entry which is preliminary data.</text>
</comment>
<dbReference type="InterPro" id="IPR000182">
    <property type="entry name" value="GNAT_dom"/>
</dbReference>
<dbReference type="Proteomes" id="UP000019249">
    <property type="component" value="Unassembled WGS sequence"/>
</dbReference>
<name>A0ABP3AXV6_9LIST</name>
<dbReference type="Gene3D" id="3.40.630.30">
    <property type="match status" value="1"/>
</dbReference>
<dbReference type="PANTHER" id="PTHR43792">
    <property type="entry name" value="GNAT FAMILY, PUTATIVE (AFU_ORTHOLOGUE AFUA_3G00765)-RELATED-RELATED"/>
    <property type="match status" value="1"/>
</dbReference>
<evidence type="ECO:0000313" key="2">
    <source>
        <dbReference type="EMBL" id="EUJ27933.1"/>
    </source>
</evidence>
<evidence type="ECO:0000259" key="1">
    <source>
        <dbReference type="PROSITE" id="PS51186"/>
    </source>
</evidence>
<evidence type="ECO:0000313" key="3">
    <source>
        <dbReference type="Proteomes" id="UP000019249"/>
    </source>
</evidence>
<accession>A0ABP3AXV6</accession>
<dbReference type="CDD" id="cd04301">
    <property type="entry name" value="NAT_SF"/>
    <property type="match status" value="1"/>
</dbReference>
<dbReference type="EMBL" id="AODF01000031">
    <property type="protein sequence ID" value="EUJ27933.1"/>
    <property type="molecule type" value="Genomic_DNA"/>
</dbReference>
<dbReference type="PROSITE" id="PS51186">
    <property type="entry name" value="GNAT"/>
    <property type="match status" value="1"/>
</dbReference>
<dbReference type="SUPFAM" id="SSF55729">
    <property type="entry name" value="Acyl-CoA N-acyltransferases (Nat)"/>
    <property type="match status" value="1"/>
</dbReference>
<dbReference type="InterPro" id="IPR051531">
    <property type="entry name" value="N-acetyltransferase"/>
</dbReference>
<keyword evidence="3" id="KW-1185">Reference proteome</keyword>
<organism evidence="2 3">
    <name type="scientific">Listeria floridensis FSL S10-1187</name>
    <dbReference type="NCBI Taxonomy" id="1265817"/>
    <lineage>
        <taxon>Bacteria</taxon>
        <taxon>Bacillati</taxon>
        <taxon>Bacillota</taxon>
        <taxon>Bacilli</taxon>
        <taxon>Bacillales</taxon>
        <taxon>Listeriaceae</taxon>
        <taxon>Listeria</taxon>
    </lineage>
</organism>